<organism evidence="2 3">
    <name type="scientific">Rhizophagus irregularis (strain DAOM 197198w)</name>
    <name type="common">Glomus intraradices</name>
    <dbReference type="NCBI Taxonomy" id="1432141"/>
    <lineage>
        <taxon>Eukaryota</taxon>
        <taxon>Fungi</taxon>
        <taxon>Fungi incertae sedis</taxon>
        <taxon>Mucoromycota</taxon>
        <taxon>Glomeromycotina</taxon>
        <taxon>Glomeromycetes</taxon>
        <taxon>Glomerales</taxon>
        <taxon>Glomeraceae</taxon>
        <taxon>Rhizophagus</taxon>
    </lineage>
</organism>
<comment type="caution">
    <text evidence="2">The sequence shown here is derived from an EMBL/GenBank/DDBJ whole genome shotgun (WGS) entry which is preliminary data.</text>
</comment>
<sequence length="562" mass="65651">MVSNLPNESLQHIFSYIKDTNTLYSIIQVNHTWCENGIKFLWKNPFKNSYENPHRNNLHLINRTKILPILIPNLKRDNIITSDTLFYYHCFITHLDFDNLFRIVLTFFERNKQDIKCATEFMEQFRPGASSLFVCSQNENSKLKQILTVISIILTILANGSANIKWLKIDLKNDDIKKLLHNRENNEDDPDGISLSSDIIRDTVTKIEEYLIANLKLDKTKILFMNLEYLECGQLSFKLPTLEILSNVCKNLKVIKIDERYFQIIQRPLISLIKNQYNLEEIRIAGIFNNPLNPNYEEIMYGIISSLKSVSHSIKKIEICGLIIINDETFSFLCKCKNLEILKLEDSYISSKNFEWIALAELPKLCSLEIVNVSSNEEIVKITNPIRVISQNKIILKNLVELVIENIFIENHNLLEVIGENCRNLVNFFTIITADNDISSLFTILKNNLKLKDLRLTLPTLYFSNVNTGFIIELAKSLPRTVNSIYLSNLINSVNEYKEFLENCKVDELIYFMINFSPINDISNIDECEEFVKRWTEEKRKMMLDFYKQEDDCCKVYVLWGY</sequence>
<dbReference type="Pfam" id="PF12937">
    <property type="entry name" value="F-box-like"/>
    <property type="match status" value="1"/>
</dbReference>
<dbReference type="HOGENOM" id="CLU_036684_0_0_1"/>
<keyword evidence="3" id="KW-1185">Reference proteome</keyword>
<reference evidence="2 3" key="1">
    <citation type="submission" date="2014-02" db="EMBL/GenBank/DDBJ databases">
        <title>Single nucleus genome sequencing reveals high similarity among nuclei of an endomycorrhizal fungus.</title>
        <authorList>
            <person name="Lin K."/>
            <person name="Geurts R."/>
            <person name="Zhang Z."/>
            <person name="Limpens E."/>
            <person name="Saunders D.G."/>
            <person name="Mu D."/>
            <person name="Pang E."/>
            <person name="Cao H."/>
            <person name="Cha H."/>
            <person name="Lin T."/>
            <person name="Zhou Q."/>
            <person name="Shang Y."/>
            <person name="Li Y."/>
            <person name="Ivanov S."/>
            <person name="Sharma T."/>
            <person name="Velzen R.V."/>
            <person name="Ruijter N.D."/>
            <person name="Aanen D.K."/>
            <person name="Win J."/>
            <person name="Kamoun S."/>
            <person name="Bisseling T."/>
            <person name="Huang S."/>
        </authorList>
    </citation>
    <scope>NUCLEOTIDE SEQUENCE [LARGE SCALE GENOMIC DNA]</scope>
    <source>
        <strain evidence="3">DAOM197198w</strain>
    </source>
</reference>
<evidence type="ECO:0000259" key="1">
    <source>
        <dbReference type="Pfam" id="PF12937"/>
    </source>
</evidence>
<evidence type="ECO:0000313" key="3">
    <source>
        <dbReference type="Proteomes" id="UP000022910"/>
    </source>
</evidence>
<evidence type="ECO:0000313" key="2">
    <source>
        <dbReference type="EMBL" id="EXX68041.1"/>
    </source>
</evidence>
<dbReference type="OrthoDB" id="2317252at2759"/>
<dbReference type="AlphaFoldDB" id="A0A015L670"/>
<gene>
    <name evidence="2" type="ORF">RirG_108690</name>
</gene>
<dbReference type="Gene3D" id="3.80.10.10">
    <property type="entry name" value="Ribonuclease Inhibitor"/>
    <property type="match status" value="1"/>
</dbReference>
<dbReference type="InterPro" id="IPR032675">
    <property type="entry name" value="LRR_dom_sf"/>
</dbReference>
<name>A0A015L670_RHIIW</name>
<feature type="domain" description="F-box" evidence="1">
    <location>
        <begin position="3"/>
        <end position="46"/>
    </location>
</feature>
<dbReference type="EMBL" id="JEMT01017446">
    <property type="protein sequence ID" value="EXX68041.1"/>
    <property type="molecule type" value="Genomic_DNA"/>
</dbReference>
<accession>A0A015L670</accession>
<protein>
    <recommendedName>
        <fullName evidence="1">F-box domain-containing protein</fullName>
    </recommendedName>
</protein>
<proteinExistence type="predicted"/>
<dbReference type="InterPro" id="IPR001810">
    <property type="entry name" value="F-box_dom"/>
</dbReference>
<dbReference type="SUPFAM" id="SSF52047">
    <property type="entry name" value="RNI-like"/>
    <property type="match status" value="1"/>
</dbReference>
<dbReference type="Proteomes" id="UP000022910">
    <property type="component" value="Unassembled WGS sequence"/>
</dbReference>